<dbReference type="EMBL" id="LR812090">
    <property type="protein sequence ID" value="CAB9495218.1"/>
    <property type="molecule type" value="Genomic_DNA"/>
</dbReference>
<protein>
    <submittedName>
        <fullName evidence="3">Stress responsive alpha-beta barrel</fullName>
    </submittedName>
</protein>
<feature type="signal peptide" evidence="1">
    <location>
        <begin position="1"/>
        <end position="26"/>
    </location>
</feature>
<organism evidence="3 4">
    <name type="scientific">Alteromonas macleodii</name>
    <name type="common">Pseudoalteromonas macleodii</name>
    <dbReference type="NCBI Taxonomy" id="28108"/>
    <lineage>
        <taxon>Bacteria</taxon>
        <taxon>Pseudomonadati</taxon>
        <taxon>Pseudomonadota</taxon>
        <taxon>Gammaproteobacteria</taxon>
        <taxon>Alteromonadales</taxon>
        <taxon>Alteromonadaceae</taxon>
        <taxon>Alteromonas/Salinimonas group</taxon>
        <taxon>Alteromonas</taxon>
    </lineage>
</organism>
<evidence type="ECO:0000313" key="3">
    <source>
        <dbReference type="EMBL" id="CAB9495218.1"/>
    </source>
</evidence>
<dbReference type="Gene3D" id="3.30.70.100">
    <property type="match status" value="1"/>
</dbReference>
<dbReference type="Pfam" id="PF07876">
    <property type="entry name" value="Dabb"/>
    <property type="match status" value="1"/>
</dbReference>
<dbReference type="RefSeq" id="WP_179984466.1">
    <property type="nucleotide sequence ID" value="NZ_LR812090.1"/>
</dbReference>
<dbReference type="PROSITE" id="PS51502">
    <property type="entry name" value="S_R_A_B_BARREL"/>
    <property type="match status" value="1"/>
</dbReference>
<proteinExistence type="predicted"/>
<dbReference type="AlphaFoldDB" id="A0A6T9Y2A4"/>
<dbReference type="InterPro" id="IPR013097">
    <property type="entry name" value="Dabb"/>
</dbReference>
<evidence type="ECO:0000256" key="1">
    <source>
        <dbReference type="SAM" id="SignalP"/>
    </source>
</evidence>
<accession>A0A6T9Y2A4</accession>
<evidence type="ECO:0000313" key="4">
    <source>
        <dbReference type="Proteomes" id="UP000509458"/>
    </source>
</evidence>
<feature type="chain" id="PRO_5029554369" evidence="1">
    <location>
        <begin position="27"/>
        <end position="149"/>
    </location>
</feature>
<dbReference type="Proteomes" id="UP000509458">
    <property type="component" value="Chromosome"/>
</dbReference>
<feature type="domain" description="Stress-response A/B barrel" evidence="2">
    <location>
        <begin position="50"/>
        <end position="146"/>
    </location>
</feature>
<dbReference type="InterPro" id="IPR006311">
    <property type="entry name" value="TAT_signal"/>
</dbReference>
<evidence type="ECO:0000259" key="2">
    <source>
        <dbReference type="PROSITE" id="PS51502"/>
    </source>
</evidence>
<gene>
    <name evidence="3" type="ORF">ALFOR1_40618</name>
</gene>
<keyword evidence="1" id="KW-0732">Signal</keyword>
<sequence>MTDIKRRQFVTSAGALASFSVLPASASSPSSLPSASAKSSSMKNSMLPPILHMVYFWLNNPGSNEDRAKLIAGLESLKAIPQIHSLHIGVPANTLKRDVIDNSFDVSELMFFESIEAQNEYQSHPIHKQFVEQCSDLWRKVIVRDSVSV</sequence>
<dbReference type="SUPFAM" id="SSF54909">
    <property type="entry name" value="Dimeric alpha+beta barrel"/>
    <property type="match status" value="1"/>
</dbReference>
<name>A0A6T9Y2A4_ALTMA</name>
<dbReference type="SMART" id="SM00886">
    <property type="entry name" value="Dabb"/>
    <property type="match status" value="1"/>
</dbReference>
<dbReference type="InterPro" id="IPR011008">
    <property type="entry name" value="Dimeric_a/b-barrel"/>
</dbReference>
<reference evidence="3 4" key="1">
    <citation type="submission" date="2020-06" db="EMBL/GenBank/DDBJ databases">
        <authorList>
            <person name="Duchaud E."/>
        </authorList>
    </citation>
    <scope>NUCLEOTIDE SEQUENCE [LARGE SCALE GENOMIC DNA]</scope>
    <source>
        <strain evidence="3">Alteromonas fortis</strain>
    </source>
</reference>
<dbReference type="PROSITE" id="PS51318">
    <property type="entry name" value="TAT"/>
    <property type="match status" value="1"/>
</dbReference>